<name>M1PP57_9ZZZZ</name>
<dbReference type="EMBL" id="JX684075">
    <property type="protein sequence ID" value="AGF92870.1"/>
    <property type="molecule type" value="Genomic_DNA"/>
</dbReference>
<keyword evidence="1" id="KW-0812">Transmembrane</keyword>
<protein>
    <submittedName>
        <fullName evidence="2">Uncharacterized protein</fullName>
    </submittedName>
</protein>
<evidence type="ECO:0000256" key="1">
    <source>
        <dbReference type="SAM" id="Phobius"/>
    </source>
</evidence>
<keyword evidence="1" id="KW-0472">Membrane</keyword>
<gene>
    <name evidence="2" type="ORF">FLSS-3_0001</name>
</gene>
<organism evidence="2">
    <name type="scientific">uncultured organism</name>
    <dbReference type="NCBI Taxonomy" id="155900"/>
    <lineage>
        <taxon>unclassified sequences</taxon>
        <taxon>environmental samples</taxon>
    </lineage>
</organism>
<keyword evidence="1" id="KW-1133">Transmembrane helix</keyword>
<evidence type="ECO:0000313" key="2">
    <source>
        <dbReference type="EMBL" id="AGF92870.1"/>
    </source>
</evidence>
<feature type="transmembrane region" description="Helical" evidence="1">
    <location>
        <begin position="60"/>
        <end position="79"/>
    </location>
</feature>
<proteinExistence type="predicted"/>
<reference evidence="2" key="1">
    <citation type="journal article" date="2013" name="Syst. Appl. Microbiol.">
        <title>New insights into the archaeal diversity of a hypersaline microbial mat obtained by a metagenomic approach.</title>
        <authorList>
            <person name="Lopez-Lopez A."/>
            <person name="Richter M."/>
            <person name="Pena A."/>
            <person name="Tamames J."/>
            <person name="Rossello-Mora R."/>
        </authorList>
    </citation>
    <scope>NUCLEOTIDE SEQUENCE</scope>
</reference>
<sequence>MKQFIGGVIAVMSKRSTGVVFCLIAALLYSTRYIAAAIFGSGVSTWNSELFNSMLEYVGGELVTLSIISLVVGIVYLIWAELAKN</sequence>
<dbReference type="AlphaFoldDB" id="M1PP57"/>
<accession>M1PP57</accession>